<name>A0A9P5TWL5_9AGAR</name>
<reference evidence="1" key="1">
    <citation type="submission" date="2020-11" db="EMBL/GenBank/DDBJ databases">
        <authorList>
            <consortium name="DOE Joint Genome Institute"/>
            <person name="Ahrendt S."/>
            <person name="Riley R."/>
            <person name="Andreopoulos W."/>
            <person name="Labutti K."/>
            <person name="Pangilinan J."/>
            <person name="Ruiz-Duenas F.J."/>
            <person name="Barrasa J.M."/>
            <person name="Sanchez-Garcia M."/>
            <person name="Camarero S."/>
            <person name="Miyauchi S."/>
            <person name="Serrano A."/>
            <person name="Linde D."/>
            <person name="Babiker R."/>
            <person name="Drula E."/>
            <person name="Ayuso-Fernandez I."/>
            <person name="Pacheco R."/>
            <person name="Padilla G."/>
            <person name="Ferreira P."/>
            <person name="Barriuso J."/>
            <person name="Kellner H."/>
            <person name="Castanera R."/>
            <person name="Alfaro M."/>
            <person name="Ramirez L."/>
            <person name="Pisabarro A.G."/>
            <person name="Kuo A."/>
            <person name="Tritt A."/>
            <person name="Lipzen A."/>
            <person name="He G."/>
            <person name="Yan M."/>
            <person name="Ng V."/>
            <person name="Cullen D."/>
            <person name="Martin F."/>
            <person name="Rosso M.-N."/>
            <person name="Henrissat B."/>
            <person name="Hibbett D."/>
            <person name="Martinez A.T."/>
            <person name="Grigoriev I.V."/>
        </authorList>
    </citation>
    <scope>NUCLEOTIDE SEQUENCE</scope>
    <source>
        <strain evidence="1">AH 40177</strain>
    </source>
</reference>
<evidence type="ECO:0000313" key="2">
    <source>
        <dbReference type="Proteomes" id="UP000772434"/>
    </source>
</evidence>
<dbReference type="Proteomes" id="UP000772434">
    <property type="component" value="Unassembled WGS sequence"/>
</dbReference>
<dbReference type="EMBL" id="JADNRY010000453">
    <property type="protein sequence ID" value="KAF9052543.1"/>
    <property type="molecule type" value="Genomic_DNA"/>
</dbReference>
<protein>
    <submittedName>
        <fullName evidence="1">Uncharacterized protein</fullName>
    </submittedName>
</protein>
<evidence type="ECO:0000313" key="1">
    <source>
        <dbReference type="EMBL" id="KAF9052543.1"/>
    </source>
</evidence>
<dbReference type="AlphaFoldDB" id="A0A9P5TWL5"/>
<accession>A0A9P5TWL5</accession>
<feature type="non-terminal residue" evidence="1">
    <location>
        <position position="1"/>
    </location>
</feature>
<sequence>VACKLCSTPVFLNAMRNHVAHHVFLQKRGIVDPLVVSFQQYVGEDPCGWCGLDGCRTVLTKKGKSFSTASDCEYHYAHMSYSSAHSSSLTSPSTNIPIHCTLC</sequence>
<feature type="non-terminal residue" evidence="1">
    <location>
        <position position="103"/>
    </location>
</feature>
<gene>
    <name evidence="1" type="ORF">BDP27DRAFT_1139230</name>
</gene>
<organism evidence="1 2">
    <name type="scientific">Rhodocollybia butyracea</name>
    <dbReference type="NCBI Taxonomy" id="206335"/>
    <lineage>
        <taxon>Eukaryota</taxon>
        <taxon>Fungi</taxon>
        <taxon>Dikarya</taxon>
        <taxon>Basidiomycota</taxon>
        <taxon>Agaricomycotina</taxon>
        <taxon>Agaricomycetes</taxon>
        <taxon>Agaricomycetidae</taxon>
        <taxon>Agaricales</taxon>
        <taxon>Marasmiineae</taxon>
        <taxon>Omphalotaceae</taxon>
        <taxon>Rhodocollybia</taxon>
    </lineage>
</organism>
<comment type="caution">
    <text evidence="1">The sequence shown here is derived from an EMBL/GenBank/DDBJ whole genome shotgun (WGS) entry which is preliminary data.</text>
</comment>
<dbReference type="OrthoDB" id="2953545at2759"/>
<keyword evidence="2" id="KW-1185">Reference proteome</keyword>
<proteinExistence type="predicted"/>